<proteinExistence type="predicted"/>
<dbReference type="AlphaFoldDB" id="A0A9P6HBY3"/>
<organism evidence="2 3">
    <name type="scientific">Thelephora terrestris</name>
    <dbReference type="NCBI Taxonomy" id="56493"/>
    <lineage>
        <taxon>Eukaryota</taxon>
        <taxon>Fungi</taxon>
        <taxon>Dikarya</taxon>
        <taxon>Basidiomycota</taxon>
        <taxon>Agaricomycotina</taxon>
        <taxon>Agaricomycetes</taxon>
        <taxon>Thelephorales</taxon>
        <taxon>Thelephoraceae</taxon>
        <taxon>Thelephora</taxon>
    </lineage>
</organism>
<evidence type="ECO:0000313" key="2">
    <source>
        <dbReference type="EMBL" id="KAF9783941.1"/>
    </source>
</evidence>
<evidence type="ECO:0000313" key="3">
    <source>
        <dbReference type="Proteomes" id="UP000736335"/>
    </source>
</evidence>
<dbReference type="Proteomes" id="UP000736335">
    <property type="component" value="Unassembled WGS sequence"/>
</dbReference>
<reference evidence="2" key="1">
    <citation type="journal article" date="2020" name="Nat. Commun.">
        <title>Large-scale genome sequencing of mycorrhizal fungi provides insights into the early evolution of symbiotic traits.</title>
        <authorList>
            <person name="Miyauchi S."/>
            <person name="Kiss E."/>
            <person name="Kuo A."/>
            <person name="Drula E."/>
            <person name="Kohler A."/>
            <person name="Sanchez-Garcia M."/>
            <person name="Morin E."/>
            <person name="Andreopoulos B."/>
            <person name="Barry K.W."/>
            <person name="Bonito G."/>
            <person name="Buee M."/>
            <person name="Carver A."/>
            <person name="Chen C."/>
            <person name="Cichocki N."/>
            <person name="Clum A."/>
            <person name="Culley D."/>
            <person name="Crous P.W."/>
            <person name="Fauchery L."/>
            <person name="Girlanda M."/>
            <person name="Hayes R.D."/>
            <person name="Keri Z."/>
            <person name="LaButti K."/>
            <person name="Lipzen A."/>
            <person name="Lombard V."/>
            <person name="Magnuson J."/>
            <person name="Maillard F."/>
            <person name="Murat C."/>
            <person name="Nolan M."/>
            <person name="Ohm R.A."/>
            <person name="Pangilinan J."/>
            <person name="Pereira M.F."/>
            <person name="Perotto S."/>
            <person name="Peter M."/>
            <person name="Pfister S."/>
            <person name="Riley R."/>
            <person name="Sitrit Y."/>
            <person name="Stielow J.B."/>
            <person name="Szollosi G."/>
            <person name="Zifcakova L."/>
            <person name="Stursova M."/>
            <person name="Spatafora J.W."/>
            <person name="Tedersoo L."/>
            <person name="Vaario L.M."/>
            <person name="Yamada A."/>
            <person name="Yan M."/>
            <person name="Wang P."/>
            <person name="Xu J."/>
            <person name="Bruns T."/>
            <person name="Baldrian P."/>
            <person name="Vilgalys R."/>
            <person name="Dunand C."/>
            <person name="Henrissat B."/>
            <person name="Grigoriev I.V."/>
            <person name="Hibbett D."/>
            <person name="Nagy L.G."/>
            <person name="Martin F.M."/>
        </authorList>
    </citation>
    <scope>NUCLEOTIDE SEQUENCE</scope>
    <source>
        <strain evidence="2">UH-Tt-Lm1</strain>
    </source>
</reference>
<keyword evidence="3" id="KW-1185">Reference proteome</keyword>
<accession>A0A9P6HBY3</accession>
<sequence length="111" mass="12514">MYSLSAIPLLCVYSAGRREVEITARRCYTWGEIKSSGAMVLNTKPRHISTLPHGPCSATNNPPQPIRFFNLPPTTPRKCCKVENVRGIDDEQGEGLKVREDDDRFLRDVPQ</sequence>
<gene>
    <name evidence="2" type="ORF">BJ322DRAFT_1021700</name>
</gene>
<protein>
    <submittedName>
        <fullName evidence="2">Uncharacterized protein</fullName>
    </submittedName>
</protein>
<dbReference type="EMBL" id="WIUZ02000009">
    <property type="protein sequence ID" value="KAF9783941.1"/>
    <property type="molecule type" value="Genomic_DNA"/>
</dbReference>
<feature type="region of interest" description="Disordered" evidence="1">
    <location>
        <begin position="91"/>
        <end position="111"/>
    </location>
</feature>
<name>A0A9P6HBY3_9AGAM</name>
<evidence type="ECO:0000256" key="1">
    <source>
        <dbReference type="SAM" id="MobiDB-lite"/>
    </source>
</evidence>
<comment type="caution">
    <text evidence="2">The sequence shown here is derived from an EMBL/GenBank/DDBJ whole genome shotgun (WGS) entry which is preliminary data.</text>
</comment>
<reference evidence="2" key="2">
    <citation type="submission" date="2020-11" db="EMBL/GenBank/DDBJ databases">
        <authorList>
            <consortium name="DOE Joint Genome Institute"/>
            <person name="Kuo A."/>
            <person name="Miyauchi S."/>
            <person name="Kiss E."/>
            <person name="Drula E."/>
            <person name="Kohler A."/>
            <person name="Sanchez-Garcia M."/>
            <person name="Andreopoulos B."/>
            <person name="Barry K.W."/>
            <person name="Bonito G."/>
            <person name="Buee M."/>
            <person name="Carver A."/>
            <person name="Chen C."/>
            <person name="Cichocki N."/>
            <person name="Clum A."/>
            <person name="Culley D."/>
            <person name="Crous P.W."/>
            <person name="Fauchery L."/>
            <person name="Girlanda M."/>
            <person name="Hayes R."/>
            <person name="Keri Z."/>
            <person name="Labutti K."/>
            <person name="Lipzen A."/>
            <person name="Lombard V."/>
            <person name="Magnuson J."/>
            <person name="Maillard F."/>
            <person name="Morin E."/>
            <person name="Murat C."/>
            <person name="Nolan M."/>
            <person name="Ohm R."/>
            <person name="Pangilinan J."/>
            <person name="Pereira M."/>
            <person name="Perotto S."/>
            <person name="Peter M."/>
            <person name="Riley R."/>
            <person name="Sitrit Y."/>
            <person name="Stielow B."/>
            <person name="Szollosi G."/>
            <person name="Zifcakova L."/>
            <person name="Stursova M."/>
            <person name="Spatafora J.W."/>
            <person name="Tedersoo L."/>
            <person name="Vaario L.-M."/>
            <person name="Yamada A."/>
            <person name="Yan M."/>
            <person name="Wang P."/>
            <person name="Xu J."/>
            <person name="Bruns T."/>
            <person name="Baldrian P."/>
            <person name="Vilgalys R."/>
            <person name="Henrissat B."/>
            <person name="Grigoriev I.V."/>
            <person name="Hibbett D."/>
            <person name="Nagy L.G."/>
            <person name="Martin F.M."/>
        </authorList>
    </citation>
    <scope>NUCLEOTIDE SEQUENCE</scope>
    <source>
        <strain evidence="2">UH-Tt-Lm1</strain>
    </source>
</reference>